<keyword evidence="1" id="KW-1133">Transmembrane helix</keyword>
<evidence type="ECO:0000313" key="2">
    <source>
        <dbReference type="EMBL" id="GAW84535.1"/>
    </source>
</evidence>
<organism evidence="2 3">
    <name type="scientific">Plasmodium gonderi</name>
    <dbReference type="NCBI Taxonomy" id="77519"/>
    <lineage>
        <taxon>Eukaryota</taxon>
        <taxon>Sar</taxon>
        <taxon>Alveolata</taxon>
        <taxon>Apicomplexa</taxon>
        <taxon>Aconoidasida</taxon>
        <taxon>Haemosporida</taxon>
        <taxon>Plasmodiidae</taxon>
        <taxon>Plasmodium</taxon>
        <taxon>Plasmodium (Plasmodium)</taxon>
    </lineage>
</organism>
<comment type="caution">
    <text evidence="2">The sequence shown here is derived from an EMBL/GenBank/DDBJ whole genome shotgun (WGS) entry which is preliminary data.</text>
</comment>
<dbReference type="GeneID" id="39745343"/>
<dbReference type="EMBL" id="BDQF01000401">
    <property type="protein sequence ID" value="GAW84535.1"/>
    <property type="molecule type" value="Genomic_DNA"/>
</dbReference>
<keyword evidence="3" id="KW-1185">Reference proteome</keyword>
<proteinExistence type="predicted"/>
<keyword evidence="1" id="KW-0472">Membrane</keyword>
<evidence type="ECO:0000313" key="3">
    <source>
        <dbReference type="Proteomes" id="UP000195521"/>
    </source>
</evidence>
<reference evidence="3" key="1">
    <citation type="submission" date="2017-04" db="EMBL/GenBank/DDBJ databases">
        <title>Plasmodium gonderi genome.</title>
        <authorList>
            <person name="Arisue N."/>
            <person name="Honma H."/>
            <person name="Kawai S."/>
            <person name="Tougan T."/>
            <person name="Tanabe K."/>
            <person name="Horii T."/>
        </authorList>
    </citation>
    <scope>NUCLEOTIDE SEQUENCE [LARGE SCALE GENOMIC DNA]</scope>
    <source>
        <strain evidence="3">ATCC 30045</strain>
    </source>
</reference>
<dbReference type="Proteomes" id="UP000195521">
    <property type="component" value="Unassembled WGS sequence"/>
</dbReference>
<evidence type="ECO:0000256" key="1">
    <source>
        <dbReference type="SAM" id="Phobius"/>
    </source>
</evidence>
<keyword evidence="1" id="KW-0812">Transmembrane</keyword>
<name>A0A1Y1JSV3_PLAGO</name>
<sequence>MYINIAINFNFVGIFPNCMQDLRIYKKIKENDYSSILRDPCLKIFTELSGQQINRFDFLPQCYELILYLNYINTIKSSPNKKPSCVYFNYMVKNTLKYFKISDQNSYHAYDKIIDHTKNTVFNSVSNVCKNDFKEMDENIYLTLTKLNVLYEWISEPGMNCSKSDECINVYRELSEICDRSNNDSLRTVLEKFENSYMTYLPYLQEILKLRASLKNARIVMLTFIIIPLTSLMITFFLYKYTPHGSFIQPAVRMLRRIWKTKNNDYLNIIDSSEFTQHNLFYNTYKTE</sequence>
<dbReference type="OrthoDB" id="383056at2759"/>
<feature type="transmembrane region" description="Helical" evidence="1">
    <location>
        <begin position="219"/>
        <end position="239"/>
    </location>
</feature>
<dbReference type="AlphaFoldDB" id="A0A1Y1JSV3"/>
<dbReference type="RefSeq" id="XP_028547124.1">
    <property type="nucleotide sequence ID" value="XM_028691323.1"/>
</dbReference>
<accession>A0A1Y1JSV3</accession>
<protein>
    <submittedName>
        <fullName evidence="2">Variable surface protein</fullName>
    </submittedName>
</protein>
<gene>
    <name evidence="2" type="ORF">PGO_003505</name>
</gene>